<dbReference type="AlphaFoldDB" id="A0A3E4MIM1"/>
<evidence type="ECO:0000313" key="2">
    <source>
        <dbReference type="Proteomes" id="UP000260862"/>
    </source>
</evidence>
<dbReference type="GeneID" id="66308392"/>
<protein>
    <submittedName>
        <fullName evidence="1">Uncharacterized protein</fullName>
    </submittedName>
</protein>
<evidence type="ECO:0000313" key="1">
    <source>
        <dbReference type="EMBL" id="RGK49510.1"/>
    </source>
</evidence>
<name>A0A3E4MIM1_9BACT</name>
<dbReference type="InterPro" id="IPR046553">
    <property type="entry name" value="DUF6707"/>
</dbReference>
<dbReference type="EMBL" id="QSQT01000062">
    <property type="protein sequence ID" value="RGK49510.1"/>
    <property type="molecule type" value="Genomic_DNA"/>
</dbReference>
<dbReference type="Pfam" id="PF20453">
    <property type="entry name" value="DUF6707"/>
    <property type="match status" value="1"/>
</dbReference>
<gene>
    <name evidence="1" type="ORF">DXD04_16510</name>
</gene>
<comment type="caution">
    <text evidence="1">The sequence shown here is derived from an EMBL/GenBank/DDBJ whole genome shotgun (WGS) entry which is preliminary data.</text>
</comment>
<sequence length="188" mass="21900">MENNLVITINELYLLKNKKIDCICNKILKKMSFKSSKDLSNLKELCYWLYIYGYTTELKNLYSVIFSLSFVGNWDIWVPVESILALIYYITSNEINAQSDAQVALKKIMQAEVSNTDIAKRCDGSLLKEYEDKVQQYTAIGKKTILKNWLCYEMEELLLIYALGGSDKYPLKIIEKKVEDIKKQLQMM</sequence>
<dbReference type="Proteomes" id="UP000260862">
    <property type="component" value="Unassembled WGS sequence"/>
</dbReference>
<organism evidence="1 2">
    <name type="scientific">Phocaeicola plebeius</name>
    <dbReference type="NCBI Taxonomy" id="310297"/>
    <lineage>
        <taxon>Bacteria</taxon>
        <taxon>Pseudomonadati</taxon>
        <taxon>Bacteroidota</taxon>
        <taxon>Bacteroidia</taxon>
        <taxon>Bacteroidales</taxon>
        <taxon>Bacteroidaceae</taxon>
        <taxon>Phocaeicola</taxon>
    </lineage>
</organism>
<dbReference type="RefSeq" id="WP_117674212.1">
    <property type="nucleotide sequence ID" value="NZ_CABOGR010000062.1"/>
</dbReference>
<keyword evidence="2" id="KW-1185">Reference proteome</keyword>
<proteinExistence type="predicted"/>
<reference evidence="1 2" key="1">
    <citation type="submission" date="2018-08" db="EMBL/GenBank/DDBJ databases">
        <title>A genome reference for cultivated species of the human gut microbiota.</title>
        <authorList>
            <person name="Zou Y."/>
            <person name="Xue W."/>
            <person name="Luo G."/>
        </authorList>
    </citation>
    <scope>NUCLEOTIDE SEQUENCE [LARGE SCALE GENOMIC DNA]</scope>
    <source>
        <strain evidence="1 2">TF10-3AC</strain>
    </source>
</reference>
<accession>A0A3E4MIM1</accession>